<protein>
    <submittedName>
        <fullName evidence="1">Uncharacterized protein</fullName>
    </submittedName>
</protein>
<evidence type="ECO:0000313" key="2">
    <source>
        <dbReference type="Proteomes" id="UP001458880"/>
    </source>
</evidence>
<comment type="caution">
    <text evidence="1">The sequence shown here is derived from an EMBL/GenBank/DDBJ whole genome shotgun (WGS) entry which is preliminary data.</text>
</comment>
<evidence type="ECO:0000313" key="1">
    <source>
        <dbReference type="EMBL" id="KAK9701278.1"/>
    </source>
</evidence>
<gene>
    <name evidence="1" type="ORF">QE152_g30714</name>
</gene>
<organism evidence="1 2">
    <name type="scientific">Popillia japonica</name>
    <name type="common">Japanese beetle</name>
    <dbReference type="NCBI Taxonomy" id="7064"/>
    <lineage>
        <taxon>Eukaryota</taxon>
        <taxon>Metazoa</taxon>
        <taxon>Ecdysozoa</taxon>
        <taxon>Arthropoda</taxon>
        <taxon>Hexapoda</taxon>
        <taxon>Insecta</taxon>
        <taxon>Pterygota</taxon>
        <taxon>Neoptera</taxon>
        <taxon>Endopterygota</taxon>
        <taxon>Coleoptera</taxon>
        <taxon>Polyphaga</taxon>
        <taxon>Scarabaeiformia</taxon>
        <taxon>Scarabaeidae</taxon>
        <taxon>Rutelinae</taxon>
        <taxon>Popillia</taxon>
    </lineage>
</organism>
<keyword evidence="2" id="KW-1185">Reference proteome</keyword>
<dbReference type="AlphaFoldDB" id="A0AAW1JEV0"/>
<reference evidence="1 2" key="1">
    <citation type="journal article" date="2024" name="BMC Genomics">
        <title>De novo assembly and annotation of Popillia japonica's genome with initial clues to its potential as an invasive pest.</title>
        <authorList>
            <person name="Cucini C."/>
            <person name="Boschi S."/>
            <person name="Funari R."/>
            <person name="Cardaioli E."/>
            <person name="Iannotti N."/>
            <person name="Marturano G."/>
            <person name="Paoli F."/>
            <person name="Bruttini M."/>
            <person name="Carapelli A."/>
            <person name="Frati F."/>
            <person name="Nardi F."/>
        </authorList>
    </citation>
    <scope>NUCLEOTIDE SEQUENCE [LARGE SCALE GENOMIC DNA]</scope>
    <source>
        <strain evidence="1">DMR45628</strain>
    </source>
</reference>
<sequence length="77" mass="9080">MFDSYGGKLWNINENNESGNGDTDINITEEQRRLALRKRILARRNQELLEQRKKQHGEDKYNNVVPIIKLIIIKNSE</sequence>
<proteinExistence type="predicted"/>
<accession>A0AAW1JEV0</accession>
<dbReference type="EMBL" id="JASPKY010000417">
    <property type="protein sequence ID" value="KAK9701278.1"/>
    <property type="molecule type" value="Genomic_DNA"/>
</dbReference>
<name>A0AAW1JEV0_POPJA</name>
<dbReference type="Proteomes" id="UP001458880">
    <property type="component" value="Unassembled WGS sequence"/>
</dbReference>